<evidence type="ECO:0000313" key="2">
    <source>
        <dbReference type="EMBL" id="TGZ51988.1"/>
    </source>
</evidence>
<organism evidence="2 3">
    <name type="scientific">Temnothorax longispinosus</name>
    <dbReference type="NCBI Taxonomy" id="300112"/>
    <lineage>
        <taxon>Eukaryota</taxon>
        <taxon>Metazoa</taxon>
        <taxon>Ecdysozoa</taxon>
        <taxon>Arthropoda</taxon>
        <taxon>Hexapoda</taxon>
        <taxon>Insecta</taxon>
        <taxon>Pterygota</taxon>
        <taxon>Neoptera</taxon>
        <taxon>Endopterygota</taxon>
        <taxon>Hymenoptera</taxon>
        <taxon>Apocrita</taxon>
        <taxon>Aculeata</taxon>
        <taxon>Formicoidea</taxon>
        <taxon>Formicidae</taxon>
        <taxon>Myrmicinae</taxon>
        <taxon>Temnothorax</taxon>
    </lineage>
</organism>
<comment type="caution">
    <text evidence="2">The sequence shown here is derived from an EMBL/GenBank/DDBJ whole genome shotgun (WGS) entry which is preliminary data.</text>
</comment>
<feature type="region of interest" description="Disordered" evidence="1">
    <location>
        <begin position="1"/>
        <end position="28"/>
    </location>
</feature>
<evidence type="ECO:0000313" key="3">
    <source>
        <dbReference type="Proteomes" id="UP000310200"/>
    </source>
</evidence>
<keyword evidence="3" id="KW-1185">Reference proteome</keyword>
<sequence length="102" mass="12257">MIKDGGRYEVHRHRYKRRPRRQPYEMRSLEPPCRAASDECANTEISRERREVARLYDIYPYRSSLKSLSQICSKISRISNRDFVSFGEEFDERSSLSRAHER</sequence>
<feature type="compositionally biased region" description="Basic residues" evidence="1">
    <location>
        <begin position="10"/>
        <end position="21"/>
    </location>
</feature>
<protein>
    <submittedName>
        <fullName evidence="2">Uncharacterized protein</fullName>
    </submittedName>
</protein>
<dbReference type="EMBL" id="QBLH01001405">
    <property type="protein sequence ID" value="TGZ51988.1"/>
    <property type="molecule type" value="Genomic_DNA"/>
</dbReference>
<reference evidence="2 3" key="1">
    <citation type="journal article" date="2019" name="Philos. Trans. R. Soc. Lond., B, Biol. Sci.">
        <title>Ant behaviour and brain gene expression of defending hosts depend on the ecological success of the intruding social parasite.</title>
        <authorList>
            <person name="Kaur R."/>
            <person name="Stoldt M."/>
            <person name="Jongepier E."/>
            <person name="Feldmeyer B."/>
            <person name="Menzel F."/>
            <person name="Bornberg-Bauer E."/>
            <person name="Foitzik S."/>
        </authorList>
    </citation>
    <scope>NUCLEOTIDE SEQUENCE [LARGE SCALE GENOMIC DNA]</scope>
    <source>
        <tissue evidence="2">Whole body</tissue>
    </source>
</reference>
<proteinExistence type="predicted"/>
<name>A0A4S2KV67_9HYME</name>
<accession>A0A4S2KV67</accession>
<gene>
    <name evidence="2" type="ORF">DBV15_06981</name>
</gene>
<dbReference type="Proteomes" id="UP000310200">
    <property type="component" value="Unassembled WGS sequence"/>
</dbReference>
<dbReference type="AlphaFoldDB" id="A0A4S2KV67"/>
<evidence type="ECO:0000256" key="1">
    <source>
        <dbReference type="SAM" id="MobiDB-lite"/>
    </source>
</evidence>